<dbReference type="STRING" id="1343740.M271_26195"/>
<gene>
    <name evidence="1" type="ORF">D3C57_117425</name>
</gene>
<dbReference type="RefSeq" id="WP_020870169.1">
    <property type="nucleotide sequence ID" value="NC_022785.1"/>
</dbReference>
<dbReference type="KEGG" id="src:M271_26195"/>
<dbReference type="eggNOG" id="ENOG5031QXD">
    <property type="taxonomic scope" value="Bacteria"/>
</dbReference>
<dbReference type="HOGENOM" id="CLU_166208_0_0_11"/>
<comment type="caution">
    <text evidence="1">The sequence shown here is derived from an EMBL/GenBank/DDBJ whole genome shotgun (WGS) entry which is preliminary data.</text>
</comment>
<reference evidence="1 2" key="1">
    <citation type="journal article" date="2018" name="J. Biol. Chem.">
        <title>Discovery of the actinoplanic acid pathway in Streptomyces rapamycinicus reveals a genetically conserved synergism with rapamycin.</title>
        <authorList>
            <person name="Mrak P."/>
            <person name="Krastel P."/>
            <person name="Pivk Lukancic P."/>
            <person name="Tao J."/>
            <person name="Pistorius D."/>
            <person name="Moore C.M."/>
        </authorList>
    </citation>
    <scope>NUCLEOTIDE SEQUENCE [LARGE SCALE GENOMIC DNA]</scope>
    <source>
        <strain evidence="1 2">NRRL 5491</strain>
    </source>
</reference>
<organism evidence="1 2">
    <name type="scientific">Streptomyces rapamycinicus (strain ATCC 29253 / DSM 41530 / NRRL 5491 / AYB-994)</name>
    <name type="common">Streptomyces hygroscopicus (strain ATCC 29253)</name>
    <dbReference type="NCBI Taxonomy" id="1343740"/>
    <lineage>
        <taxon>Bacteria</taxon>
        <taxon>Bacillati</taxon>
        <taxon>Actinomycetota</taxon>
        <taxon>Actinomycetes</taxon>
        <taxon>Kitasatosporales</taxon>
        <taxon>Streptomycetaceae</taxon>
        <taxon>Streptomyces</taxon>
        <taxon>Streptomyces violaceusniger group</taxon>
    </lineage>
</organism>
<accession>A0A0A0NHL7</accession>
<sequence>MSEGLVFDDLVVPLRTLRLLAADFGHLPAPTVSVSPIYPKRLELSLHSDLPGFEAWREALGIAPEDVSHRVQRDGRTQVLRTATAYAGAELELVGYGDVPAPAPVGSAA</sequence>
<dbReference type="AlphaFoldDB" id="A0A0A0NHL7"/>
<dbReference type="EMBL" id="QYCY01000001">
    <property type="protein sequence ID" value="RLV80188.1"/>
    <property type="molecule type" value="Genomic_DNA"/>
</dbReference>
<dbReference type="Proteomes" id="UP000281594">
    <property type="component" value="Unassembled WGS sequence"/>
</dbReference>
<proteinExistence type="predicted"/>
<name>A0A0A0NHL7_STRRN</name>
<protein>
    <submittedName>
        <fullName evidence="1">Uncharacterized protein</fullName>
    </submittedName>
</protein>
<evidence type="ECO:0000313" key="1">
    <source>
        <dbReference type="EMBL" id="RLV80188.1"/>
    </source>
</evidence>
<evidence type="ECO:0000313" key="2">
    <source>
        <dbReference type="Proteomes" id="UP000281594"/>
    </source>
</evidence>